<dbReference type="PANTHER" id="PTHR33619:SF3">
    <property type="entry name" value="POLYSACCHARIDE EXPORT PROTEIN GFCE-RELATED"/>
    <property type="match status" value="1"/>
</dbReference>
<evidence type="ECO:0000313" key="18">
    <source>
        <dbReference type="Proteomes" id="UP000019140"/>
    </source>
</evidence>
<keyword evidence="13" id="KW-0998">Cell outer membrane</keyword>
<evidence type="ECO:0000259" key="15">
    <source>
        <dbReference type="Pfam" id="PF02563"/>
    </source>
</evidence>
<dbReference type="GO" id="GO:0015159">
    <property type="term" value="F:polysaccharide transmembrane transporter activity"/>
    <property type="evidence" value="ECO:0007669"/>
    <property type="project" value="InterPro"/>
</dbReference>
<evidence type="ECO:0000259" key="16">
    <source>
        <dbReference type="Pfam" id="PF22461"/>
    </source>
</evidence>
<dbReference type="EMBL" id="AZHX01000088">
    <property type="protein sequence ID" value="ETX08963.1"/>
    <property type="molecule type" value="Genomic_DNA"/>
</dbReference>
<evidence type="ECO:0000256" key="11">
    <source>
        <dbReference type="ARBA" id="ARBA00023136"/>
    </source>
</evidence>
<dbReference type="Pfam" id="PF02563">
    <property type="entry name" value="Poly_export"/>
    <property type="match status" value="1"/>
</dbReference>
<evidence type="ECO:0000256" key="9">
    <source>
        <dbReference type="ARBA" id="ARBA00023065"/>
    </source>
</evidence>
<organism evidence="17 18">
    <name type="scientific">Candidatus Entotheonella gemina</name>
    <dbReference type="NCBI Taxonomy" id="1429439"/>
    <lineage>
        <taxon>Bacteria</taxon>
        <taxon>Pseudomonadati</taxon>
        <taxon>Nitrospinota/Tectimicrobiota group</taxon>
        <taxon>Candidatus Tectimicrobiota</taxon>
        <taxon>Candidatus Entotheonellia</taxon>
        <taxon>Candidatus Entotheonellales</taxon>
        <taxon>Candidatus Entotheonellaceae</taxon>
        <taxon>Candidatus Entotheonella</taxon>
    </lineage>
</organism>
<evidence type="ECO:0000256" key="14">
    <source>
        <dbReference type="ARBA" id="ARBA00023288"/>
    </source>
</evidence>
<evidence type="ECO:0000256" key="10">
    <source>
        <dbReference type="ARBA" id="ARBA00023114"/>
    </source>
</evidence>
<dbReference type="HOGENOM" id="CLU_038343_5_2_7"/>
<dbReference type="GO" id="GO:0046930">
    <property type="term" value="C:pore complex"/>
    <property type="evidence" value="ECO:0007669"/>
    <property type="project" value="UniProtKB-KW"/>
</dbReference>
<keyword evidence="11" id="KW-0472">Membrane</keyword>
<name>W4MFI3_9BACT</name>
<evidence type="ECO:0000256" key="8">
    <source>
        <dbReference type="ARBA" id="ARBA00023047"/>
    </source>
</evidence>
<keyword evidence="8" id="KW-0625">Polysaccharide transport</keyword>
<keyword evidence="3" id="KW-0813">Transport</keyword>
<dbReference type="GO" id="GO:0009279">
    <property type="term" value="C:cell outer membrane"/>
    <property type="evidence" value="ECO:0007669"/>
    <property type="project" value="UniProtKB-SubCell"/>
</dbReference>
<feature type="domain" description="SLBB" evidence="16">
    <location>
        <begin position="102"/>
        <end position="193"/>
    </location>
</feature>
<comment type="similarity">
    <text evidence="2">Belongs to the BexD/CtrA/VexA family.</text>
</comment>
<keyword evidence="4" id="KW-1134">Transmembrane beta strand</keyword>
<keyword evidence="14" id="KW-0449">Lipoprotein</keyword>
<evidence type="ECO:0000256" key="12">
    <source>
        <dbReference type="ARBA" id="ARBA00023139"/>
    </source>
</evidence>
<accession>W4MFI3</accession>
<dbReference type="Proteomes" id="UP000019140">
    <property type="component" value="Unassembled WGS sequence"/>
</dbReference>
<reference evidence="17 18" key="1">
    <citation type="journal article" date="2014" name="Nature">
        <title>An environmental bacterial taxon with a large and distinct metabolic repertoire.</title>
        <authorList>
            <person name="Wilson M.C."/>
            <person name="Mori T."/>
            <person name="Ruckert C."/>
            <person name="Uria A.R."/>
            <person name="Helf M.J."/>
            <person name="Takada K."/>
            <person name="Gernert C."/>
            <person name="Steffens U.A."/>
            <person name="Heycke N."/>
            <person name="Schmitt S."/>
            <person name="Rinke C."/>
            <person name="Helfrich E.J."/>
            <person name="Brachmann A.O."/>
            <person name="Gurgui C."/>
            <person name="Wakimoto T."/>
            <person name="Kracht M."/>
            <person name="Crusemann M."/>
            <person name="Hentschel U."/>
            <person name="Abe I."/>
            <person name="Matsunaga S."/>
            <person name="Kalinowski J."/>
            <person name="Takeyama H."/>
            <person name="Piel J."/>
        </authorList>
    </citation>
    <scope>NUCLEOTIDE SEQUENCE [LARGE SCALE GENOMIC DNA]</scope>
    <source>
        <strain evidence="18">TSY2</strain>
    </source>
</reference>
<evidence type="ECO:0000256" key="5">
    <source>
        <dbReference type="ARBA" id="ARBA00022597"/>
    </source>
</evidence>
<dbReference type="Pfam" id="PF22461">
    <property type="entry name" value="SLBB_2"/>
    <property type="match status" value="1"/>
</dbReference>
<evidence type="ECO:0000256" key="1">
    <source>
        <dbReference type="ARBA" id="ARBA00004571"/>
    </source>
</evidence>
<evidence type="ECO:0008006" key="19">
    <source>
        <dbReference type="Google" id="ProtNLM"/>
    </source>
</evidence>
<gene>
    <name evidence="17" type="ORF">ETSY2_02265</name>
</gene>
<evidence type="ECO:0000256" key="6">
    <source>
        <dbReference type="ARBA" id="ARBA00022692"/>
    </source>
</evidence>
<evidence type="ECO:0000256" key="3">
    <source>
        <dbReference type="ARBA" id="ARBA00022448"/>
    </source>
</evidence>
<keyword evidence="12" id="KW-0564">Palmitate</keyword>
<evidence type="ECO:0000256" key="2">
    <source>
        <dbReference type="ARBA" id="ARBA00009450"/>
    </source>
</evidence>
<keyword evidence="6" id="KW-0812">Transmembrane</keyword>
<dbReference type="GO" id="GO:0015288">
    <property type="term" value="F:porin activity"/>
    <property type="evidence" value="ECO:0007669"/>
    <property type="project" value="UniProtKB-KW"/>
</dbReference>
<dbReference type="InterPro" id="IPR054765">
    <property type="entry name" value="SLBB_dom"/>
</dbReference>
<feature type="domain" description="Polysaccharide export protein N-terminal" evidence="15">
    <location>
        <begin position="24"/>
        <end position="96"/>
    </location>
</feature>
<keyword evidence="18" id="KW-1185">Reference proteome</keyword>
<protein>
    <recommendedName>
        <fullName evidence="19">Soluble ligand binding domain-containing protein</fullName>
    </recommendedName>
</protein>
<dbReference type="InterPro" id="IPR003715">
    <property type="entry name" value="Poly_export_N"/>
</dbReference>
<dbReference type="PANTHER" id="PTHR33619">
    <property type="entry name" value="POLYSACCHARIDE EXPORT PROTEIN GFCE-RELATED"/>
    <property type="match status" value="1"/>
</dbReference>
<dbReference type="AlphaFoldDB" id="W4MFI3"/>
<evidence type="ECO:0000256" key="4">
    <source>
        <dbReference type="ARBA" id="ARBA00022452"/>
    </source>
</evidence>
<keyword evidence="7" id="KW-0732">Signal</keyword>
<evidence type="ECO:0000256" key="7">
    <source>
        <dbReference type="ARBA" id="ARBA00022729"/>
    </source>
</evidence>
<sequence>MSSPAESWTQEVHSEPASRLTSLRYTLGPLDILEITLYERPELKREVTISRQGTFRYPLIGQVQARGLTVAQLEKTLTQRLQRVHIPKPHVVVTVKAYHNRHVFLVGQVQAPGVYALPDQVELKELLMQAQGLTAEADDYLIIIHSEKPSWFGTVAPANHMREVPGTRVDLQGLMSGQTTRAVKLRSGDTIYVPRRLSGYALAPFEHPAHKRGRLTYVALQTR</sequence>
<evidence type="ECO:0000256" key="13">
    <source>
        <dbReference type="ARBA" id="ARBA00023237"/>
    </source>
</evidence>
<evidence type="ECO:0000313" key="17">
    <source>
        <dbReference type="EMBL" id="ETX08963.1"/>
    </source>
</evidence>
<comment type="caution">
    <text evidence="17">The sequence shown here is derived from an EMBL/GenBank/DDBJ whole genome shotgun (WGS) entry which is preliminary data.</text>
</comment>
<keyword evidence="9" id="KW-0406">Ion transport</keyword>
<proteinExistence type="inferred from homology"/>
<dbReference type="InterPro" id="IPR049712">
    <property type="entry name" value="Poly_export"/>
</dbReference>
<comment type="subcellular location">
    <subcellularLocation>
        <location evidence="1">Cell outer membrane</location>
        <topology evidence="1">Multi-pass membrane protein</topology>
    </subcellularLocation>
</comment>
<keyword evidence="5" id="KW-0762">Sugar transport</keyword>
<dbReference type="Gene3D" id="3.10.560.10">
    <property type="entry name" value="Outer membrane lipoprotein wza domain like"/>
    <property type="match status" value="1"/>
</dbReference>
<dbReference type="GO" id="GO:0006811">
    <property type="term" value="P:monoatomic ion transport"/>
    <property type="evidence" value="ECO:0007669"/>
    <property type="project" value="UniProtKB-KW"/>
</dbReference>
<keyword evidence="10" id="KW-0626">Porin</keyword>